<dbReference type="RefSeq" id="XP_014148985.1">
    <property type="nucleotide sequence ID" value="XM_014293510.1"/>
</dbReference>
<accession>A0A0L0FGD7</accession>
<reference evidence="1 2" key="1">
    <citation type="submission" date="2011-02" db="EMBL/GenBank/DDBJ databases">
        <title>The Genome Sequence of Sphaeroforma arctica JP610.</title>
        <authorList>
            <consortium name="The Broad Institute Genome Sequencing Platform"/>
            <person name="Russ C."/>
            <person name="Cuomo C."/>
            <person name="Young S.K."/>
            <person name="Zeng Q."/>
            <person name="Gargeya S."/>
            <person name="Alvarado L."/>
            <person name="Berlin A."/>
            <person name="Chapman S.B."/>
            <person name="Chen Z."/>
            <person name="Freedman E."/>
            <person name="Gellesch M."/>
            <person name="Goldberg J."/>
            <person name="Griggs A."/>
            <person name="Gujja S."/>
            <person name="Heilman E."/>
            <person name="Heiman D."/>
            <person name="Howarth C."/>
            <person name="Mehta T."/>
            <person name="Neiman D."/>
            <person name="Pearson M."/>
            <person name="Roberts A."/>
            <person name="Saif S."/>
            <person name="Shea T."/>
            <person name="Shenoy N."/>
            <person name="Sisk P."/>
            <person name="Stolte C."/>
            <person name="Sykes S."/>
            <person name="White J."/>
            <person name="Yandava C."/>
            <person name="Burger G."/>
            <person name="Gray M.W."/>
            <person name="Holland P.W.H."/>
            <person name="King N."/>
            <person name="Lang F.B.F."/>
            <person name="Roger A.J."/>
            <person name="Ruiz-Trillo I."/>
            <person name="Haas B."/>
            <person name="Nusbaum C."/>
            <person name="Birren B."/>
        </authorList>
    </citation>
    <scope>NUCLEOTIDE SEQUENCE [LARGE SCALE GENOMIC DNA]</scope>
    <source>
        <strain evidence="1 2">JP610</strain>
    </source>
</reference>
<sequence length="88" mass="10216">YRMHLIMTHTLHPCQIDALPGYVLQRPEGISLDQVFDQAPDSRVPPLAERWDGSDVTFGKFLGDTFKQYYEWSTMDKGAIEKKMEHVM</sequence>
<protein>
    <submittedName>
        <fullName evidence="1">Uncharacterized protein</fullName>
    </submittedName>
</protein>
<dbReference type="GeneID" id="25912891"/>
<name>A0A0L0FGD7_9EUKA</name>
<dbReference type="Proteomes" id="UP000054560">
    <property type="component" value="Unassembled WGS sequence"/>
</dbReference>
<dbReference type="AlphaFoldDB" id="A0A0L0FGD7"/>
<organism evidence="1 2">
    <name type="scientific">Sphaeroforma arctica JP610</name>
    <dbReference type="NCBI Taxonomy" id="667725"/>
    <lineage>
        <taxon>Eukaryota</taxon>
        <taxon>Ichthyosporea</taxon>
        <taxon>Ichthyophonida</taxon>
        <taxon>Sphaeroforma</taxon>
    </lineage>
</organism>
<keyword evidence="2" id="KW-1185">Reference proteome</keyword>
<dbReference type="EMBL" id="KQ243861">
    <property type="protein sequence ID" value="KNC75083.1"/>
    <property type="molecule type" value="Genomic_DNA"/>
</dbReference>
<gene>
    <name evidence="1" type="ORF">SARC_12387</name>
</gene>
<feature type="non-terminal residue" evidence="1">
    <location>
        <position position="1"/>
    </location>
</feature>
<proteinExistence type="predicted"/>
<evidence type="ECO:0000313" key="2">
    <source>
        <dbReference type="Proteomes" id="UP000054560"/>
    </source>
</evidence>
<evidence type="ECO:0000313" key="1">
    <source>
        <dbReference type="EMBL" id="KNC75083.1"/>
    </source>
</evidence>